<reference evidence="2" key="1">
    <citation type="submission" date="2020-02" db="EMBL/GenBank/DDBJ databases">
        <authorList>
            <person name="Meier V. D."/>
        </authorList>
    </citation>
    <scope>NUCLEOTIDE SEQUENCE</scope>
    <source>
        <strain evidence="2">AVDCRST_MAG27</strain>
    </source>
</reference>
<feature type="non-terminal residue" evidence="2">
    <location>
        <position position="132"/>
    </location>
</feature>
<dbReference type="EMBL" id="CADCTD010000179">
    <property type="protein sequence ID" value="CAA9286220.1"/>
    <property type="molecule type" value="Genomic_DNA"/>
</dbReference>
<feature type="region of interest" description="Disordered" evidence="1">
    <location>
        <begin position="23"/>
        <end position="70"/>
    </location>
</feature>
<organism evidence="2">
    <name type="scientific">uncultured Craurococcus sp</name>
    <dbReference type="NCBI Taxonomy" id="1135998"/>
    <lineage>
        <taxon>Bacteria</taxon>
        <taxon>Pseudomonadati</taxon>
        <taxon>Pseudomonadota</taxon>
        <taxon>Alphaproteobacteria</taxon>
        <taxon>Acetobacterales</taxon>
        <taxon>Acetobacteraceae</taxon>
        <taxon>Craurococcus</taxon>
        <taxon>environmental samples</taxon>
    </lineage>
</organism>
<name>A0A6J4JSN6_9PROT</name>
<proteinExistence type="predicted"/>
<dbReference type="AlphaFoldDB" id="A0A6J4JSN6"/>
<evidence type="ECO:0000313" key="2">
    <source>
        <dbReference type="EMBL" id="CAA9286220.1"/>
    </source>
</evidence>
<feature type="non-terminal residue" evidence="2">
    <location>
        <position position="1"/>
    </location>
</feature>
<evidence type="ECO:0000256" key="1">
    <source>
        <dbReference type="SAM" id="MobiDB-lite"/>
    </source>
</evidence>
<gene>
    <name evidence="2" type="ORF">AVDCRST_MAG27-4262</name>
</gene>
<sequence>DRGPVQLRRIDRAGARPIAAGRRLSLHRMPAPDRRPLRRRGLLSRGGAQDRGRRQGIRAGRSDRRHGADPVLPGLRLFGLLDGRPGARLRRGGGRLLRRGRPAAPGQVGLGAGAAWLGAGRCRRASPAGRRL</sequence>
<protein>
    <submittedName>
        <fullName evidence="2">Uncharacterized protein</fullName>
    </submittedName>
</protein>
<accession>A0A6J4JSN6</accession>